<feature type="domain" description="Coenzyme F420:L-glutamate ligase-like" evidence="8">
    <location>
        <begin position="14"/>
        <end position="229"/>
    </location>
</feature>
<dbReference type="SUPFAM" id="SSF144010">
    <property type="entry name" value="CofE-like"/>
    <property type="match status" value="1"/>
</dbReference>
<keyword evidence="3" id="KW-0547">Nucleotide-binding</keyword>
<dbReference type="Pfam" id="PF01996">
    <property type="entry name" value="F420_ligase"/>
    <property type="match status" value="1"/>
</dbReference>
<gene>
    <name evidence="9" type="ORF">METZ01_LOCUS105634</name>
</gene>
<dbReference type="InterPro" id="IPR008225">
    <property type="entry name" value="F420-0_g-glutamyl_ligase"/>
</dbReference>
<dbReference type="GO" id="GO:0052618">
    <property type="term" value="F:coenzyme F420-0:L-glutamate ligase activity"/>
    <property type="evidence" value="ECO:0007669"/>
    <property type="project" value="TreeGrafter"/>
</dbReference>
<dbReference type="EMBL" id="UINC01012034">
    <property type="protein sequence ID" value="SVA52780.1"/>
    <property type="molecule type" value="Genomic_DNA"/>
</dbReference>
<name>A0A381WJV1_9ZZZZ</name>
<evidence type="ECO:0000256" key="2">
    <source>
        <dbReference type="ARBA" id="ARBA00022723"/>
    </source>
</evidence>
<protein>
    <recommendedName>
        <fullName evidence="8">Coenzyme F420:L-glutamate ligase-like domain-containing protein</fullName>
    </recommendedName>
</protein>
<dbReference type="PANTHER" id="PTHR47917">
    <property type="match status" value="1"/>
</dbReference>
<organism evidence="9">
    <name type="scientific">marine metagenome</name>
    <dbReference type="NCBI Taxonomy" id="408172"/>
    <lineage>
        <taxon>unclassified sequences</taxon>
        <taxon>metagenomes</taxon>
        <taxon>ecological metagenomes</taxon>
    </lineage>
</organism>
<evidence type="ECO:0000256" key="7">
    <source>
        <dbReference type="ARBA" id="ARBA00023211"/>
    </source>
</evidence>
<evidence type="ECO:0000256" key="3">
    <source>
        <dbReference type="ARBA" id="ARBA00022741"/>
    </source>
</evidence>
<dbReference type="Gene3D" id="3.90.1660.10">
    <property type="entry name" value="CofE-like domain"/>
    <property type="match status" value="1"/>
</dbReference>
<reference evidence="9" key="1">
    <citation type="submission" date="2018-05" db="EMBL/GenBank/DDBJ databases">
        <authorList>
            <person name="Lanie J.A."/>
            <person name="Ng W.-L."/>
            <person name="Kazmierczak K.M."/>
            <person name="Andrzejewski T.M."/>
            <person name="Davidsen T.M."/>
            <person name="Wayne K.J."/>
            <person name="Tettelin H."/>
            <person name="Glass J.I."/>
            <person name="Rusch D."/>
            <person name="Podicherti R."/>
            <person name="Tsui H.-C.T."/>
            <person name="Winkler M.E."/>
        </authorList>
    </citation>
    <scope>NUCLEOTIDE SEQUENCE</scope>
</reference>
<proteinExistence type="predicted"/>
<dbReference type="GO" id="GO:0046872">
    <property type="term" value="F:metal ion binding"/>
    <property type="evidence" value="ECO:0007669"/>
    <property type="project" value="UniProtKB-KW"/>
</dbReference>
<sequence>MNSNSITILPIEGIPEVNQGDNLGKLLLRAVSMKDLSLESGDIIVVTQKIVSKSEGQVICLADVQPSVLAYEIAREHYRDPRHIEVVLRESKRIVRMERGVIISETRHGFTCANAGVDSSNSSITDSVCLLPADSDLSALFIREHIQKATGSDVAVIISDTFGRPWREGAVNVAIGLSGIGAHRDYRDEVDPIGYRLRTTSIAIVDELASAAELVMNKLDRVPAAVIRGYVYPKDNKGIKPLIRPHEKDLFG</sequence>
<evidence type="ECO:0000256" key="5">
    <source>
        <dbReference type="ARBA" id="ARBA00022958"/>
    </source>
</evidence>
<evidence type="ECO:0000256" key="1">
    <source>
        <dbReference type="ARBA" id="ARBA00022598"/>
    </source>
</evidence>
<dbReference type="GO" id="GO:0005525">
    <property type="term" value="F:GTP binding"/>
    <property type="evidence" value="ECO:0007669"/>
    <property type="project" value="UniProtKB-KW"/>
</dbReference>
<evidence type="ECO:0000313" key="9">
    <source>
        <dbReference type="EMBL" id="SVA52780.1"/>
    </source>
</evidence>
<keyword evidence="5" id="KW-0630">Potassium</keyword>
<dbReference type="Gene3D" id="3.30.1330.100">
    <property type="entry name" value="CofE-like"/>
    <property type="match status" value="1"/>
</dbReference>
<keyword evidence="6" id="KW-0342">GTP-binding</keyword>
<keyword evidence="7" id="KW-0464">Manganese</keyword>
<accession>A0A381WJV1</accession>
<dbReference type="AlphaFoldDB" id="A0A381WJV1"/>
<evidence type="ECO:0000256" key="6">
    <source>
        <dbReference type="ARBA" id="ARBA00023134"/>
    </source>
</evidence>
<dbReference type="InterPro" id="IPR002847">
    <property type="entry name" value="F420-0_gamma-glut_ligase-dom"/>
</dbReference>
<evidence type="ECO:0000259" key="8">
    <source>
        <dbReference type="Pfam" id="PF01996"/>
    </source>
</evidence>
<dbReference type="NCBIfam" id="TIGR01916">
    <property type="entry name" value="F420_cofE"/>
    <property type="match status" value="1"/>
</dbReference>
<dbReference type="PANTHER" id="PTHR47917:SF1">
    <property type="entry name" value="COENZYME F420:L-GLUTAMATE LIGASE"/>
    <property type="match status" value="1"/>
</dbReference>
<keyword evidence="1" id="KW-0436">Ligase</keyword>
<evidence type="ECO:0000256" key="4">
    <source>
        <dbReference type="ARBA" id="ARBA00022842"/>
    </source>
</evidence>
<keyword evidence="2" id="KW-0479">Metal-binding</keyword>
<keyword evidence="4" id="KW-0460">Magnesium</keyword>